<dbReference type="Gene3D" id="1.10.10.10">
    <property type="entry name" value="Winged helix-like DNA-binding domain superfamily/Winged helix DNA-binding domain"/>
    <property type="match status" value="1"/>
</dbReference>
<dbReference type="InterPro" id="IPR001845">
    <property type="entry name" value="HTH_ArsR_DNA-bd_dom"/>
</dbReference>
<comment type="caution">
    <text evidence="2">The sequence shown here is derived from an EMBL/GenBank/DDBJ whole genome shotgun (WGS) entry which is preliminary data.</text>
</comment>
<name>A0ABV8U0L8_9ACTN</name>
<evidence type="ECO:0000313" key="3">
    <source>
        <dbReference type="Proteomes" id="UP001595823"/>
    </source>
</evidence>
<organism evidence="2 3">
    <name type="scientific">Salininema proteolyticum</name>
    <dbReference type="NCBI Taxonomy" id="1607685"/>
    <lineage>
        <taxon>Bacteria</taxon>
        <taxon>Bacillati</taxon>
        <taxon>Actinomycetota</taxon>
        <taxon>Actinomycetes</taxon>
        <taxon>Glycomycetales</taxon>
        <taxon>Glycomycetaceae</taxon>
        <taxon>Salininema</taxon>
    </lineage>
</organism>
<dbReference type="Proteomes" id="UP001595823">
    <property type="component" value="Unassembled WGS sequence"/>
</dbReference>
<dbReference type="RefSeq" id="WP_380623114.1">
    <property type="nucleotide sequence ID" value="NZ_JBHSDK010000021.1"/>
</dbReference>
<dbReference type="EMBL" id="JBHSDK010000021">
    <property type="protein sequence ID" value="MFC4336646.1"/>
    <property type="molecule type" value="Genomic_DNA"/>
</dbReference>
<sequence length="98" mass="10938">MGPGFDPLIHAPTRLSLVSFLAPLDWAEFRLVREELGLSDSALSKQLSTLEDAGYLEVKREFVGRRPRTSVRLTDEGIRAFKGHVAALRELIGEEMAE</sequence>
<dbReference type="InterPro" id="IPR036390">
    <property type="entry name" value="WH_DNA-bd_sf"/>
</dbReference>
<feature type="domain" description="HTH arsR-type" evidence="1">
    <location>
        <begin position="8"/>
        <end position="94"/>
    </location>
</feature>
<dbReference type="SUPFAM" id="SSF46785">
    <property type="entry name" value="Winged helix' DNA-binding domain"/>
    <property type="match status" value="1"/>
</dbReference>
<evidence type="ECO:0000259" key="1">
    <source>
        <dbReference type="SMART" id="SM00418"/>
    </source>
</evidence>
<evidence type="ECO:0000313" key="2">
    <source>
        <dbReference type="EMBL" id="MFC4336646.1"/>
    </source>
</evidence>
<gene>
    <name evidence="2" type="ORF">ACFPET_15690</name>
</gene>
<protein>
    <submittedName>
        <fullName evidence="2">Winged helix-turn-helix domain-containing protein</fullName>
    </submittedName>
</protein>
<reference evidence="3" key="1">
    <citation type="journal article" date="2019" name="Int. J. Syst. Evol. Microbiol.">
        <title>The Global Catalogue of Microorganisms (GCM) 10K type strain sequencing project: providing services to taxonomists for standard genome sequencing and annotation.</title>
        <authorList>
            <consortium name="The Broad Institute Genomics Platform"/>
            <consortium name="The Broad Institute Genome Sequencing Center for Infectious Disease"/>
            <person name="Wu L."/>
            <person name="Ma J."/>
        </authorList>
    </citation>
    <scope>NUCLEOTIDE SEQUENCE [LARGE SCALE GENOMIC DNA]</scope>
    <source>
        <strain evidence="3">IBRC-M 10908</strain>
    </source>
</reference>
<keyword evidence="3" id="KW-1185">Reference proteome</keyword>
<dbReference type="PANTHER" id="PTHR37318">
    <property type="entry name" value="BSL7504 PROTEIN"/>
    <property type="match status" value="1"/>
</dbReference>
<dbReference type="Pfam" id="PF13601">
    <property type="entry name" value="HTH_34"/>
    <property type="match status" value="1"/>
</dbReference>
<dbReference type="InterPro" id="IPR027395">
    <property type="entry name" value="WH_DNA-bd_dom"/>
</dbReference>
<dbReference type="SMART" id="SM00418">
    <property type="entry name" value="HTH_ARSR"/>
    <property type="match status" value="1"/>
</dbReference>
<dbReference type="InterPro" id="IPR036388">
    <property type="entry name" value="WH-like_DNA-bd_sf"/>
</dbReference>
<dbReference type="PANTHER" id="PTHR37318:SF1">
    <property type="entry name" value="BSL7504 PROTEIN"/>
    <property type="match status" value="1"/>
</dbReference>
<accession>A0ABV8U0L8</accession>
<proteinExistence type="predicted"/>